<evidence type="ECO:0000313" key="2">
    <source>
        <dbReference type="EMBL" id="QGF21989.1"/>
    </source>
</evidence>
<dbReference type="InterPro" id="IPR058008">
    <property type="entry name" value="Gp26_C"/>
</dbReference>
<feature type="domain" description="Phage tail protein C-terminal" evidence="1">
    <location>
        <begin position="274"/>
        <end position="411"/>
    </location>
</feature>
<dbReference type="Pfam" id="PF25670">
    <property type="entry name" value="Phage_tail_C_2"/>
    <property type="match status" value="1"/>
</dbReference>
<dbReference type="Proteomes" id="UP000349651">
    <property type="component" value="Segment"/>
</dbReference>
<dbReference type="RefSeq" id="YP_010667118.1">
    <property type="nucleotide sequence ID" value="NC_070949.1"/>
</dbReference>
<protein>
    <submittedName>
        <fullName evidence="2">Tail protein</fullName>
    </submittedName>
</protein>
<accession>A0A5Q2F515</accession>
<reference evidence="2 3" key="1">
    <citation type="submission" date="2019-10" db="EMBL/GenBank/DDBJ databases">
        <title>Complete genome sequence of Erwinia phage Midgardsormr38.</title>
        <authorList>
            <person name="Dislers A."/>
            <person name="Zrelovs N."/>
            <person name="Kazaks A."/>
        </authorList>
    </citation>
    <scope>NUCLEOTIDE SEQUENCE [LARGE SCALE GENOMIC DNA]</scope>
</reference>
<evidence type="ECO:0000313" key="3">
    <source>
        <dbReference type="Proteomes" id="UP000349651"/>
    </source>
</evidence>
<dbReference type="GeneID" id="77943230"/>
<organism evidence="2 3">
    <name type="scientific">Erwinia phage Midgardsormr38</name>
    <dbReference type="NCBI Taxonomy" id="2663326"/>
    <lineage>
        <taxon>Viruses</taxon>
        <taxon>Duplodnaviria</taxon>
        <taxon>Heunggongvirae</taxon>
        <taxon>Uroviricota</taxon>
        <taxon>Caudoviricetes</taxon>
        <taxon>Midgardsormrvirus</taxon>
        <taxon>Midgardsormrvirus midgardsormr38</taxon>
    </lineage>
</organism>
<proteinExistence type="predicted"/>
<dbReference type="EMBL" id="MN602881">
    <property type="protein sequence ID" value="QGF21989.1"/>
    <property type="molecule type" value="Genomic_DNA"/>
</dbReference>
<sequence length="430" mass="44483">MPAGTIALTINSKTVTGSGTAFTTELKVNDFVVAVVGGVTYTLGVAAIASNTSLTLNTAFGGPTTSGLAWTAVPNQVLVGITAQVASDTARAIRGLNYDKDNWQKIYSDVASVTIQRPDGSMFTGPSWGYMANQYANKASLVNGAVPVSQGGTGGTSAASARSGLGLGSASTSNVQASASDNTAGAVLTVGAFGLGGNSPPGAANASALFTTGFHAAGGASATNFFDNYSPLIMVHRTPTAGAQIQPTTSGRLAVRGTGGSSWTAWNEMWSTGNTTVDTNNFIKKASPIARLTNDVGEMQNDFAVDEQHIISGLVSVNAEAEGVSAEKAATGVYVVKGASGMADEGWTLEVPQDINGNRLCFVELATDREGVITVSVFKRRFDVDSAMIVAGEPMDIPDGRWIDLRLQMPEDSAWNTRMREIEQSAEGEQ</sequence>
<dbReference type="KEGG" id="vg:77943230"/>
<evidence type="ECO:0000259" key="1">
    <source>
        <dbReference type="Pfam" id="PF25670"/>
    </source>
</evidence>
<name>A0A5Q2F515_9CAUD</name>
<keyword evidence="3" id="KW-1185">Reference proteome</keyword>